<dbReference type="RefSeq" id="WP_115592323.1">
    <property type="nucleotide sequence ID" value="NZ_QRHA01000003.1"/>
</dbReference>
<comment type="catalytic activity">
    <reaction evidence="7">
        <text>a peptidoglycan chain = a peptidoglycan chain with N-acetyl-1,6-anhydromuramyl-[peptide] at the reducing end + a peptidoglycan chain with N-acetylglucosamine at the non-reducing end.</text>
        <dbReference type="EC" id="4.2.2.29"/>
    </reaction>
</comment>
<keyword evidence="9" id="KW-1185">Reference proteome</keyword>
<evidence type="ECO:0000256" key="7">
    <source>
        <dbReference type="HAMAP-Rule" id="MF_02065"/>
    </source>
</evidence>
<evidence type="ECO:0000256" key="5">
    <source>
        <dbReference type="ARBA" id="ARBA00023239"/>
    </source>
</evidence>
<dbReference type="HAMAP" id="MF_02065">
    <property type="entry name" value="MltG"/>
    <property type="match status" value="1"/>
</dbReference>
<dbReference type="GO" id="GO:0005886">
    <property type="term" value="C:plasma membrane"/>
    <property type="evidence" value="ECO:0007669"/>
    <property type="project" value="UniProtKB-UniRule"/>
</dbReference>
<keyword evidence="4 7" id="KW-0472">Membrane</keyword>
<comment type="caution">
    <text evidence="8">The sequence shown here is derived from an EMBL/GenBank/DDBJ whole genome shotgun (WGS) entry which is preliminary data.</text>
</comment>
<dbReference type="GO" id="GO:0009252">
    <property type="term" value="P:peptidoglycan biosynthetic process"/>
    <property type="evidence" value="ECO:0007669"/>
    <property type="project" value="UniProtKB-UniRule"/>
</dbReference>
<keyword evidence="7" id="KW-0997">Cell inner membrane</keyword>
<evidence type="ECO:0000256" key="6">
    <source>
        <dbReference type="ARBA" id="ARBA00023316"/>
    </source>
</evidence>
<gene>
    <name evidence="7 8" type="primary">mltG</name>
    <name evidence="8" type="ORF">DXV75_05155</name>
</gene>
<dbReference type="PANTHER" id="PTHR30518:SF2">
    <property type="entry name" value="ENDOLYTIC MUREIN TRANSGLYCOSYLASE"/>
    <property type="match status" value="1"/>
</dbReference>
<dbReference type="EC" id="4.2.2.29" evidence="7"/>
<keyword evidence="2 7" id="KW-0812">Transmembrane</keyword>
<evidence type="ECO:0000256" key="3">
    <source>
        <dbReference type="ARBA" id="ARBA00022989"/>
    </source>
</evidence>
<evidence type="ECO:0000313" key="8">
    <source>
        <dbReference type="EMBL" id="RDV27420.1"/>
    </source>
</evidence>
<dbReference type="CDD" id="cd08010">
    <property type="entry name" value="MltG_like"/>
    <property type="match status" value="1"/>
</dbReference>
<protein>
    <recommendedName>
        <fullName evidence="7">Endolytic murein transglycosylase</fullName>
        <ecNumber evidence="7">4.2.2.29</ecNumber>
    </recommendedName>
    <alternativeName>
        <fullName evidence="7">Peptidoglycan lytic transglycosylase</fullName>
    </alternativeName>
    <alternativeName>
        <fullName evidence="7">Peptidoglycan polymerization terminase</fullName>
    </alternativeName>
</protein>
<keyword evidence="1 7" id="KW-1003">Cell membrane</keyword>
<proteinExistence type="inferred from homology"/>
<evidence type="ECO:0000313" key="9">
    <source>
        <dbReference type="Proteomes" id="UP000256561"/>
    </source>
</evidence>
<dbReference type="Pfam" id="PF02618">
    <property type="entry name" value="YceG"/>
    <property type="match status" value="1"/>
</dbReference>
<dbReference type="EMBL" id="QRHA01000003">
    <property type="protein sequence ID" value="RDV27420.1"/>
    <property type="molecule type" value="Genomic_DNA"/>
</dbReference>
<dbReference type="OrthoDB" id="9814591at2"/>
<keyword evidence="6 7" id="KW-0961">Cell wall biogenesis/degradation</keyword>
<evidence type="ECO:0000256" key="4">
    <source>
        <dbReference type="ARBA" id="ARBA00023136"/>
    </source>
</evidence>
<comment type="function">
    <text evidence="7">Functions as a peptidoglycan terminase that cleaves nascent peptidoglycan strands endolytically to terminate their elongation.</text>
</comment>
<dbReference type="GO" id="GO:0071555">
    <property type="term" value="P:cell wall organization"/>
    <property type="evidence" value="ECO:0007669"/>
    <property type="project" value="UniProtKB-KW"/>
</dbReference>
<dbReference type="Proteomes" id="UP000256561">
    <property type="component" value="Unassembled WGS sequence"/>
</dbReference>
<organism evidence="8 9">
    <name type="scientific">Alteromonas aestuariivivens</name>
    <dbReference type="NCBI Taxonomy" id="1938339"/>
    <lineage>
        <taxon>Bacteria</taxon>
        <taxon>Pseudomonadati</taxon>
        <taxon>Pseudomonadota</taxon>
        <taxon>Gammaproteobacteria</taxon>
        <taxon>Alteromonadales</taxon>
        <taxon>Alteromonadaceae</taxon>
        <taxon>Alteromonas/Salinimonas group</taxon>
        <taxon>Alteromonas</taxon>
    </lineage>
</organism>
<name>A0A3D8MAW0_9ALTE</name>
<keyword evidence="5 7" id="KW-0456">Lyase</keyword>
<sequence length="340" mass="37755">MTSWIRALLGTAVLAVVVLVVAYTMWQEQLNTPLALSRAQLVTIEAGTTGHQAAKLLRQKGWLKTHPLAVRVWLKLDKSAGAVKAGTYQVQPGMNVEDAFEVLSSGEEFQFSVGLIEGQSYSQWLGTLKAQEHLDFDMTDEQAEHLLRSWPWPMKTPLSGLEGLLLADTYYFTSGTPVSAILTRAMAAMIEFMSVQWPQRSEDLPLGSPYEALILASIVEKETAVPEERARIAGVFVNRLNRNMRLQTDPTVIYGLGSEFDGNITRAHLKQKTAYNTYVIKGLPPTPIAMAGRAAIQAALKPMVTDELYFVARGDGTHQFSETLEAHNRAVYQYQINKEK</sequence>
<accession>A0A3D8MAW0</accession>
<dbReference type="Gene3D" id="3.30.1490.480">
    <property type="entry name" value="Endolytic murein transglycosylase"/>
    <property type="match status" value="1"/>
</dbReference>
<dbReference type="AlphaFoldDB" id="A0A3D8MAW0"/>
<dbReference type="InterPro" id="IPR003770">
    <property type="entry name" value="MLTG-like"/>
</dbReference>
<keyword evidence="3 7" id="KW-1133">Transmembrane helix</keyword>
<reference evidence="9" key="1">
    <citation type="submission" date="2018-08" db="EMBL/GenBank/DDBJ databases">
        <authorList>
            <person name="Zhang J."/>
            <person name="Du Z.-J."/>
        </authorList>
    </citation>
    <scope>NUCLEOTIDE SEQUENCE [LARGE SCALE GENOMIC DNA]</scope>
    <source>
        <strain evidence="9">KCTC 52655</strain>
    </source>
</reference>
<feature type="site" description="Important for catalytic activity" evidence="7">
    <location>
        <position position="222"/>
    </location>
</feature>
<dbReference type="NCBIfam" id="TIGR00247">
    <property type="entry name" value="endolytic transglycosylase MltG"/>
    <property type="match status" value="1"/>
</dbReference>
<comment type="similarity">
    <text evidence="7">Belongs to the transglycosylase MltG family.</text>
</comment>
<dbReference type="PANTHER" id="PTHR30518">
    <property type="entry name" value="ENDOLYTIC MUREIN TRANSGLYCOSYLASE"/>
    <property type="match status" value="1"/>
</dbReference>
<evidence type="ECO:0000256" key="1">
    <source>
        <dbReference type="ARBA" id="ARBA00022475"/>
    </source>
</evidence>
<dbReference type="GO" id="GO:0008932">
    <property type="term" value="F:lytic endotransglycosylase activity"/>
    <property type="evidence" value="ECO:0007669"/>
    <property type="project" value="UniProtKB-UniRule"/>
</dbReference>
<dbReference type="Gene3D" id="3.30.160.60">
    <property type="entry name" value="Classic Zinc Finger"/>
    <property type="match status" value="1"/>
</dbReference>
<evidence type="ECO:0000256" key="2">
    <source>
        <dbReference type="ARBA" id="ARBA00022692"/>
    </source>
</evidence>